<dbReference type="GO" id="GO:0016491">
    <property type="term" value="F:oxidoreductase activity"/>
    <property type="evidence" value="ECO:0007669"/>
    <property type="project" value="InterPro"/>
</dbReference>
<dbReference type="Pfam" id="PF01323">
    <property type="entry name" value="DSBA"/>
    <property type="match status" value="1"/>
</dbReference>
<gene>
    <name evidence="2" type="ORF">EV380_2498</name>
</gene>
<accession>A0A4Q8AGP3</accession>
<dbReference type="Gene3D" id="3.40.30.10">
    <property type="entry name" value="Glutaredoxin"/>
    <property type="match status" value="1"/>
</dbReference>
<dbReference type="SUPFAM" id="SSF52833">
    <property type="entry name" value="Thioredoxin-like"/>
    <property type="match status" value="1"/>
</dbReference>
<proteinExistence type="predicted"/>
<reference evidence="2 3" key="1">
    <citation type="submission" date="2019-02" db="EMBL/GenBank/DDBJ databases">
        <title>Sequencing the genomes of 1000 actinobacteria strains.</title>
        <authorList>
            <person name="Klenk H.-P."/>
        </authorList>
    </citation>
    <scope>NUCLEOTIDE SEQUENCE [LARGE SCALE GENOMIC DNA]</scope>
    <source>
        <strain evidence="2 3">DSM 17364</strain>
    </source>
</reference>
<dbReference type="InterPro" id="IPR036249">
    <property type="entry name" value="Thioredoxin-like_sf"/>
</dbReference>
<dbReference type="EMBL" id="SHLA01000001">
    <property type="protein sequence ID" value="RZU62893.1"/>
    <property type="molecule type" value="Genomic_DNA"/>
</dbReference>
<sequence length="230" mass="23819">MHLIYVFDAYCGWSYGFTDTLGAIARRHPELEVTVVSGGLFTGNGVRPIREFGSVRDINARISDSTGVEFGSAYEDLVTEGSFAMDSADAARGVAALRALSAPSGMPSMIRTLHEAFFIHGLSLSDPQTIGGGGGGVAARKGLDPDEARRGYLSPASETAAREDLAMAAQLGVSGFPTLLVADGQRSVVLGAGAASSDDIERRLEHARAALTAASSSHAADDGVPASGRY</sequence>
<dbReference type="RefSeq" id="WP_130451405.1">
    <property type="nucleotide sequence ID" value="NZ_SHLA01000001.1"/>
</dbReference>
<dbReference type="OrthoDB" id="9799122at2"/>
<evidence type="ECO:0000259" key="1">
    <source>
        <dbReference type="Pfam" id="PF01323"/>
    </source>
</evidence>
<dbReference type="Gene3D" id="1.10.472.60">
    <property type="entry name" value="putative protein disulfide isomerase domain"/>
    <property type="match status" value="1"/>
</dbReference>
<comment type="caution">
    <text evidence="2">The sequence shown here is derived from an EMBL/GenBank/DDBJ whole genome shotgun (WGS) entry which is preliminary data.</text>
</comment>
<dbReference type="Proteomes" id="UP000292685">
    <property type="component" value="Unassembled WGS sequence"/>
</dbReference>
<evidence type="ECO:0000313" key="3">
    <source>
        <dbReference type="Proteomes" id="UP000292685"/>
    </source>
</evidence>
<evidence type="ECO:0000313" key="2">
    <source>
        <dbReference type="EMBL" id="RZU62893.1"/>
    </source>
</evidence>
<feature type="domain" description="DSBA-like thioredoxin" evidence="1">
    <location>
        <begin position="4"/>
        <end position="204"/>
    </location>
</feature>
<dbReference type="CDD" id="cd03025">
    <property type="entry name" value="DsbA_FrnE_like"/>
    <property type="match status" value="1"/>
</dbReference>
<name>A0A4Q8AGP3_9MICC</name>
<protein>
    <recommendedName>
        <fullName evidence="1">DSBA-like thioredoxin domain-containing protein</fullName>
    </recommendedName>
</protein>
<organism evidence="2 3">
    <name type="scientific">Zhihengliuella halotolerans</name>
    <dbReference type="NCBI Taxonomy" id="370736"/>
    <lineage>
        <taxon>Bacteria</taxon>
        <taxon>Bacillati</taxon>
        <taxon>Actinomycetota</taxon>
        <taxon>Actinomycetes</taxon>
        <taxon>Micrococcales</taxon>
        <taxon>Micrococcaceae</taxon>
        <taxon>Zhihengliuella</taxon>
    </lineage>
</organism>
<dbReference type="AlphaFoldDB" id="A0A4Q8AGP3"/>
<keyword evidence="3" id="KW-1185">Reference proteome</keyword>
<dbReference type="InterPro" id="IPR001853">
    <property type="entry name" value="DSBA-like_thioredoxin_dom"/>
</dbReference>